<protein>
    <recommendedName>
        <fullName evidence="1">HEPN domain-containing protein</fullName>
    </recommendedName>
</protein>
<evidence type="ECO:0000313" key="3">
    <source>
        <dbReference type="Proteomes" id="UP000228996"/>
    </source>
</evidence>
<dbReference type="Pfam" id="PF05168">
    <property type="entry name" value="HEPN"/>
    <property type="match status" value="1"/>
</dbReference>
<name>A0A2M6XCV7_9BACT</name>
<organism evidence="2 3">
    <name type="scientific">Candidatus Shapirobacteria bacterium CG08_land_8_20_14_0_20_39_18</name>
    <dbReference type="NCBI Taxonomy" id="1974883"/>
    <lineage>
        <taxon>Bacteria</taxon>
        <taxon>Candidatus Shapironibacteriota</taxon>
    </lineage>
</organism>
<dbReference type="Proteomes" id="UP000228996">
    <property type="component" value="Unassembled WGS sequence"/>
</dbReference>
<dbReference type="EMBL" id="PEYO01000017">
    <property type="protein sequence ID" value="PIU03502.1"/>
    <property type="molecule type" value="Genomic_DNA"/>
</dbReference>
<evidence type="ECO:0000259" key="1">
    <source>
        <dbReference type="PROSITE" id="PS50910"/>
    </source>
</evidence>
<sequence length="107" mass="12729">MDQAEDDYKTAKAMFRTHRWGYTCFCSQQALEKIFKGAIIELVNKRPPRSHDLVKLAKESSLELLKSDFEILDEITQHYFRVRYPDVYKKIYSNEKVAKTTFEQTEK</sequence>
<feature type="domain" description="HEPN" evidence="1">
    <location>
        <begin position="1"/>
        <end position="107"/>
    </location>
</feature>
<gene>
    <name evidence="2" type="ORF">COT44_03590</name>
</gene>
<dbReference type="AlphaFoldDB" id="A0A2M6XCV7"/>
<evidence type="ECO:0000313" key="2">
    <source>
        <dbReference type="EMBL" id="PIU03502.1"/>
    </source>
</evidence>
<dbReference type="PROSITE" id="PS50910">
    <property type="entry name" value="HEPN"/>
    <property type="match status" value="1"/>
</dbReference>
<comment type="caution">
    <text evidence="2">The sequence shown here is derived from an EMBL/GenBank/DDBJ whole genome shotgun (WGS) entry which is preliminary data.</text>
</comment>
<dbReference type="SUPFAM" id="SSF81593">
    <property type="entry name" value="Nucleotidyltransferase substrate binding subunit/domain"/>
    <property type="match status" value="1"/>
</dbReference>
<dbReference type="InterPro" id="IPR007842">
    <property type="entry name" value="HEPN_dom"/>
</dbReference>
<dbReference type="Gene3D" id="1.20.120.330">
    <property type="entry name" value="Nucleotidyltransferases domain 2"/>
    <property type="match status" value="1"/>
</dbReference>
<dbReference type="SMART" id="SM00748">
    <property type="entry name" value="HEPN"/>
    <property type="match status" value="1"/>
</dbReference>
<proteinExistence type="predicted"/>
<accession>A0A2M6XCV7</accession>
<reference evidence="3" key="1">
    <citation type="submission" date="2017-09" db="EMBL/GenBank/DDBJ databases">
        <title>Depth-based differentiation of microbial function through sediment-hosted aquifers and enrichment of novel symbionts in the deep terrestrial subsurface.</title>
        <authorList>
            <person name="Probst A.J."/>
            <person name="Ladd B."/>
            <person name="Jarett J.K."/>
            <person name="Geller-Mcgrath D.E."/>
            <person name="Sieber C.M.K."/>
            <person name="Emerson J.B."/>
            <person name="Anantharaman K."/>
            <person name="Thomas B.C."/>
            <person name="Malmstrom R."/>
            <person name="Stieglmeier M."/>
            <person name="Klingl A."/>
            <person name="Woyke T."/>
            <person name="Ryan C.M."/>
            <person name="Banfield J.F."/>
        </authorList>
    </citation>
    <scope>NUCLEOTIDE SEQUENCE [LARGE SCALE GENOMIC DNA]</scope>
</reference>